<accession>A0ACD5ZN27</accession>
<reference evidence="1" key="2">
    <citation type="submission" date="2025-09" db="UniProtKB">
        <authorList>
            <consortium name="EnsemblPlants"/>
        </authorList>
    </citation>
    <scope>IDENTIFICATION</scope>
</reference>
<sequence>MEPICACTSLVNPPLPPIATNSPHAGALHRSNLIHRFCAAAGQRAPPPPPPRHRPSNLIQPYPMLLPVSRLTDKFAPLAGLRSLLVPDTAAGVLTRTIPALPPCAACGEESEEDEDDEGCWVSYGRRDLRGRRRLPPPIPSLAARSALRRARTDDRRLVISRERVMRPDYYVRARRVRGGRLVMRLVEREDDDPLRPSTAREGDDIAQVVVAEAEVDVAAEPAPLPAAGCLEDAVKYQYAIGSSPLHQTPLLRMVH</sequence>
<organism evidence="1 2">
    <name type="scientific">Avena sativa</name>
    <name type="common">Oat</name>
    <dbReference type="NCBI Taxonomy" id="4498"/>
    <lineage>
        <taxon>Eukaryota</taxon>
        <taxon>Viridiplantae</taxon>
        <taxon>Streptophyta</taxon>
        <taxon>Embryophyta</taxon>
        <taxon>Tracheophyta</taxon>
        <taxon>Spermatophyta</taxon>
        <taxon>Magnoliopsida</taxon>
        <taxon>Liliopsida</taxon>
        <taxon>Poales</taxon>
        <taxon>Poaceae</taxon>
        <taxon>BOP clade</taxon>
        <taxon>Pooideae</taxon>
        <taxon>Poodae</taxon>
        <taxon>Poeae</taxon>
        <taxon>Poeae Chloroplast Group 1 (Aveneae type)</taxon>
        <taxon>Aveninae</taxon>
        <taxon>Avena</taxon>
    </lineage>
</organism>
<proteinExistence type="predicted"/>
<protein>
    <submittedName>
        <fullName evidence="1">Uncharacterized protein</fullName>
    </submittedName>
</protein>
<evidence type="ECO:0000313" key="2">
    <source>
        <dbReference type="Proteomes" id="UP001732700"/>
    </source>
</evidence>
<dbReference type="EnsemblPlants" id="AVESA.00010b.r2.6DG1175300.1">
    <property type="protein sequence ID" value="AVESA.00010b.r2.6DG1175300.1.CDS"/>
    <property type="gene ID" value="AVESA.00010b.r2.6DG1175300"/>
</dbReference>
<reference evidence="1" key="1">
    <citation type="submission" date="2021-05" db="EMBL/GenBank/DDBJ databases">
        <authorList>
            <person name="Scholz U."/>
            <person name="Mascher M."/>
            <person name="Fiebig A."/>
        </authorList>
    </citation>
    <scope>NUCLEOTIDE SEQUENCE [LARGE SCALE GENOMIC DNA]</scope>
</reference>
<dbReference type="Proteomes" id="UP001732700">
    <property type="component" value="Chromosome 6D"/>
</dbReference>
<name>A0ACD5ZN27_AVESA</name>
<evidence type="ECO:0000313" key="1">
    <source>
        <dbReference type="EnsemblPlants" id="AVESA.00010b.r2.6DG1175300.1.CDS"/>
    </source>
</evidence>
<keyword evidence="2" id="KW-1185">Reference proteome</keyword>